<evidence type="ECO:0000313" key="1">
    <source>
        <dbReference type="EMBL" id="GEP98413.1"/>
    </source>
</evidence>
<reference evidence="1 2" key="1">
    <citation type="submission" date="2019-07" db="EMBL/GenBank/DDBJ databases">
        <title>Whole genome shotgun sequence of Chitinophaga cymbidii NBRC 109752.</title>
        <authorList>
            <person name="Hosoyama A."/>
            <person name="Uohara A."/>
            <person name="Ohji S."/>
            <person name="Ichikawa N."/>
        </authorList>
    </citation>
    <scope>NUCLEOTIDE SEQUENCE [LARGE SCALE GENOMIC DNA]</scope>
    <source>
        <strain evidence="1 2">NBRC 109752</strain>
    </source>
</reference>
<comment type="caution">
    <text evidence="1">The sequence shown here is derived from an EMBL/GenBank/DDBJ whole genome shotgun (WGS) entry which is preliminary data.</text>
</comment>
<sequence length="161" mass="18380">MKNILVPTDLSIRSLSYLHNLAENHNDMLNITLMHALRLPDSILDFWVFSKSTRHHALVSNEFREACEVMKNKYATVINSLQVEFFYGTTAPALRNFLKAHEISEIALPEGFYYQLPCTESYNPQRLFSKCRLPVSPLKMTAPKQVITASTSISELLVVPH</sequence>
<keyword evidence="2" id="KW-1185">Reference proteome</keyword>
<dbReference type="EMBL" id="BKAU01000006">
    <property type="protein sequence ID" value="GEP98413.1"/>
    <property type="molecule type" value="Genomic_DNA"/>
</dbReference>
<proteinExistence type="predicted"/>
<protein>
    <recommendedName>
        <fullName evidence="3">UspA domain-containing protein</fullName>
    </recommendedName>
</protein>
<dbReference type="RefSeq" id="WP_146866949.1">
    <property type="nucleotide sequence ID" value="NZ_BKAU01000006.1"/>
</dbReference>
<dbReference type="Proteomes" id="UP000321436">
    <property type="component" value="Unassembled WGS sequence"/>
</dbReference>
<evidence type="ECO:0008006" key="3">
    <source>
        <dbReference type="Google" id="ProtNLM"/>
    </source>
</evidence>
<name>A0A512RRT8_9BACT</name>
<accession>A0A512RRT8</accession>
<organism evidence="1 2">
    <name type="scientific">Chitinophaga cymbidii</name>
    <dbReference type="NCBI Taxonomy" id="1096750"/>
    <lineage>
        <taxon>Bacteria</taxon>
        <taxon>Pseudomonadati</taxon>
        <taxon>Bacteroidota</taxon>
        <taxon>Chitinophagia</taxon>
        <taxon>Chitinophagales</taxon>
        <taxon>Chitinophagaceae</taxon>
        <taxon>Chitinophaga</taxon>
    </lineage>
</organism>
<evidence type="ECO:0000313" key="2">
    <source>
        <dbReference type="Proteomes" id="UP000321436"/>
    </source>
</evidence>
<gene>
    <name evidence="1" type="ORF">CCY01nite_46730</name>
</gene>
<dbReference type="OrthoDB" id="893860at2"/>
<dbReference type="AlphaFoldDB" id="A0A512RRT8"/>